<keyword evidence="2" id="KW-0547">Nucleotide-binding</keyword>
<keyword evidence="2" id="KW-0274">FAD</keyword>
<protein>
    <submittedName>
        <fullName evidence="3">Tryptophan halogenase</fullName>
    </submittedName>
</protein>
<dbReference type="STRING" id="260084.SAMN02927928_2661"/>
<dbReference type="AlphaFoldDB" id="A0A1G4SI85"/>
<dbReference type="PIRSF" id="PIRSF011396">
    <property type="entry name" value="Trp_halogenase"/>
    <property type="match status" value="1"/>
</dbReference>
<sequence>MTSSPRILIAGGGTAGWMTAAYLARVFGQGAGAPRITLIESPDIGTVGVGEGSIPTIRTTLQTLGIDEAEFLRDCSATFKQGIRFDDWEVEGTSYSHPFEAPYFTDGAGLLPYWLLQDPATRPPFAEAVTLQKRVADAGRAPKRAHEGGYFGGRMNYAYHFDAGRFGNLLARYACLYGVTHLAGRISEVETGTDGIAAVISPEHGRIEADFYIDCTGFAALLIGKALGSPFHSVRDVLLTDTALAIQLPYADPQEAIPSYTISTAHESGWTWDIGLDSRRGVGYVYSSAHSSDDRAREVLRTYLRRYAGDNAASLEPRLIRFDPGYRKAQWVRNCCAIGLSAGFYEPLEATGIMMIEVAIGLLVDCFPFTGPADASAALFNERMCQRYEKTAEFLKLHYCISRRPEAFWRDNADPATIPENLRALLDMWTYRPPSRFDTLTDIDIFAASSYQYILYGMNYPTDLRAQAPIHSRTEAADKIFARIRAFTDGAIRDLPSHRDLITQIYAHGFAPPPALKRTDPFLTVSR</sequence>
<gene>
    <name evidence="3" type="ORF">SAMN02927928_2661</name>
</gene>
<keyword evidence="4" id="KW-1185">Reference proteome</keyword>
<keyword evidence="2" id="KW-0285">Flavoprotein</keyword>
<feature type="binding site" evidence="2">
    <location>
        <position position="349"/>
    </location>
    <ligand>
        <name>L-tryptophan</name>
        <dbReference type="ChEBI" id="CHEBI:57912"/>
    </ligand>
</feature>
<dbReference type="GO" id="GO:0000166">
    <property type="term" value="F:nucleotide binding"/>
    <property type="evidence" value="ECO:0007669"/>
    <property type="project" value="UniProtKB-KW"/>
</dbReference>
<dbReference type="EMBL" id="FMTS01000004">
    <property type="protein sequence ID" value="SCW68019.1"/>
    <property type="molecule type" value="Genomic_DNA"/>
</dbReference>
<dbReference type="OrthoDB" id="7178350at2"/>
<feature type="binding site" evidence="2">
    <location>
        <begin position="12"/>
        <end position="15"/>
    </location>
    <ligand>
        <name>FAD</name>
        <dbReference type="ChEBI" id="CHEBI:57692"/>
    </ligand>
</feature>
<reference evidence="4" key="1">
    <citation type="submission" date="2016-10" db="EMBL/GenBank/DDBJ databases">
        <authorList>
            <person name="Varghese N."/>
            <person name="Submissions S."/>
        </authorList>
    </citation>
    <scope>NUCLEOTIDE SEQUENCE [LARGE SCALE GENOMIC DNA]</scope>
    <source>
        <strain evidence="4">CGMCC 1.3431</strain>
    </source>
</reference>
<feature type="binding site" evidence="2">
    <location>
        <position position="353"/>
    </location>
    <ligand>
        <name>FAD</name>
        <dbReference type="ChEBI" id="CHEBI:57692"/>
    </ligand>
</feature>
<dbReference type="InterPro" id="IPR036188">
    <property type="entry name" value="FAD/NAD-bd_sf"/>
</dbReference>
<evidence type="ECO:0000256" key="2">
    <source>
        <dbReference type="PIRSR" id="PIRSR011396-2"/>
    </source>
</evidence>
<dbReference type="SUPFAM" id="SSF51905">
    <property type="entry name" value="FAD/NAD(P)-binding domain"/>
    <property type="match status" value="1"/>
</dbReference>
<name>A0A1G4SI85_9CAUL</name>
<dbReference type="InterPro" id="IPR050816">
    <property type="entry name" value="Flavin-dep_Halogenase_NPB"/>
</dbReference>
<evidence type="ECO:0000313" key="3">
    <source>
        <dbReference type="EMBL" id="SCW68019.1"/>
    </source>
</evidence>
<dbReference type="Proteomes" id="UP000199150">
    <property type="component" value="Unassembled WGS sequence"/>
</dbReference>
<dbReference type="InterPro" id="IPR006905">
    <property type="entry name" value="Flavin_halogenase"/>
</dbReference>
<dbReference type="PANTHER" id="PTHR43747">
    <property type="entry name" value="FAD-BINDING PROTEIN"/>
    <property type="match status" value="1"/>
</dbReference>
<dbReference type="InterPro" id="IPR033856">
    <property type="entry name" value="Trp_halogen"/>
</dbReference>
<organism evidence="3 4">
    <name type="scientific">Asticcacaulis taihuensis</name>
    <dbReference type="NCBI Taxonomy" id="260084"/>
    <lineage>
        <taxon>Bacteria</taxon>
        <taxon>Pseudomonadati</taxon>
        <taxon>Pseudomonadota</taxon>
        <taxon>Alphaproteobacteria</taxon>
        <taxon>Caulobacterales</taxon>
        <taxon>Caulobacteraceae</taxon>
        <taxon>Asticcacaulis</taxon>
    </lineage>
</organism>
<dbReference type="RefSeq" id="WP_090648788.1">
    <property type="nucleotide sequence ID" value="NZ_CBCRYE010000002.1"/>
</dbReference>
<feature type="active site" evidence="1">
    <location>
        <position position="80"/>
    </location>
</feature>
<evidence type="ECO:0000313" key="4">
    <source>
        <dbReference type="Proteomes" id="UP000199150"/>
    </source>
</evidence>
<dbReference type="GO" id="GO:0004497">
    <property type="term" value="F:monooxygenase activity"/>
    <property type="evidence" value="ECO:0007669"/>
    <property type="project" value="InterPro"/>
</dbReference>
<evidence type="ECO:0000256" key="1">
    <source>
        <dbReference type="PIRSR" id="PIRSR011396-1"/>
    </source>
</evidence>
<accession>A0A1G4SI85</accession>
<dbReference type="PANTHER" id="PTHR43747:SF4">
    <property type="entry name" value="FLAVIN-DEPENDENT TRYPTOPHAN HALOGENASE"/>
    <property type="match status" value="1"/>
</dbReference>
<feature type="binding site" evidence="2">
    <location>
        <position position="340"/>
    </location>
    <ligand>
        <name>FAD</name>
        <dbReference type="ChEBI" id="CHEBI:57692"/>
    </ligand>
</feature>
<dbReference type="Pfam" id="PF04820">
    <property type="entry name" value="Trp_halogenase"/>
    <property type="match status" value="1"/>
</dbReference>
<dbReference type="Gene3D" id="3.50.50.60">
    <property type="entry name" value="FAD/NAD(P)-binding domain"/>
    <property type="match status" value="1"/>
</dbReference>
<feature type="binding site" evidence="2">
    <location>
        <position position="80"/>
    </location>
    <ligand>
        <name>7-chloro-L-tryptophan</name>
        <dbReference type="ChEBI" id="CHEBI:58713"/>
    </ligand>
</feature>
<proteinExistence type="predicted"/>